<evidence type="ECO:0000256" key="5">
    <source>
        <dbReference type="ARBA" id="ARBA00023136"/>
    </source>
</evidence>
<feature type="transmembrane region" description="Helical" evidence="6">
    <location>
        <begin position="104"/>
        <end position="123"/>
    </location>
</feature>
<evidence type="ECO:0000313" key="8">
    <source>
        <dbReference type="Proteomes" id="UP000000845"/>
    </source>
</evidence>
<gene>
    <name evidence="7" type="ordered locus">Sterm_0196</name>
</gene>
<dbReference type="KEGG" id="str:Sterm_0196"/>
<keyword evidence="5 6" id="KW-0472">Membrane</keyword>
<dbReference type="InterPro" id="IPR005598">
    <property type="entry name" value="ATP_synth_I"/>
</dbReference>
<dbReference type="EMBL" id="CP001739">
    <property type="protein sequence ID" value="ACZ07081.1"/>
    <property type="molecule type" value="Genomic_DNA"/>
</dbReference>
<dbReference type="GO" id="GO:0005886">
    <property type="term" value="C:plasma membrane"/>
    <property type="evidence" value="ECO:0007669"/>
    <property type="project" value="UniProtKB-SubCell"/>
</dbReference>
<feature type="transmembrane region" description="Helical" evidence="6">
    <location>
        <begin position="75"/>
        <end position="92"/>
    </location>
</feature>
<dbReference type="Proteomes" id="UP000000845">
    <property type="component" value="Chromosome"/>
</dbReference>
<keyword evidence="8" id="KW-1185">Reference proteome</keyword>
<evidence type="ECO:0000256" key="3">
    <source>
        <dbReference type="ARBA" id="ARBA00022692"/>
    </source>
</evidence>
<feature type="transmembrane region" description="Helical" evidence="6">
    <location>
        <begin position="12"/>
        <end position="29"/>
    </location>
</feature>
<reference evidence="7 8" key="2">
    <citation type="journal article" date="2010" name="Stand. Genomic Sci.">
        <title>Complete genome sequence of Sebaldella termitidis type strain (NCTC 11300).</title>
        <authorList>
            <person name="Harmon-Smith M."/>
            <person name="Celia L."/>
            <person name="Chertkov O."/>
            <person name="Lapidus A."/>
            <person name="Copeland A."/>
            <person name="Glavina Del Rio T."/>
            <person name="Nolan M."/>
            <person name="Lucas S."/>
            <person name="Tice H."/>
            <person name="Cheng J.F."/>
            <person name="Han C."/>
            <person name="Detter J.C."/>
            <person name="Bruce D."/>
            <person name="Goodwin L."/>
            <person name="Pitluck S."/>
            <person name="Pati A."/>
            <person name="Liolios K."/>
            <person name="Ivanova N."/>
            <person name="Mavromatis K."/>
            <person name="Mikhailova N."/>
            <person name="Chen A."/>
            <person name="Palaniappan K."/>
            <person name="Land M."/>
            <person name="Hauser L."/>
            <person name="Chang Y.J."/>
            <person name="Jeffries C.D."/>
            <person name="Brettin T."/>
            <person name="Goker M."/>
            <person name="Beck B."/>
            <person name="Bristow J."/>
            <person name="Eisen J.A."/>
            <person name="Markowitz V."/>
            <person name="Hugenholtz P."/>
            <person name="Kyrpides N.C."/>
            <person name="Klenk H.P."/>
            <person name="Chen F."/>
        </authorList>
    </citation>
    <scope>NUCLEOTIDE SEQUENCE [LARGE SCALE GENOMIC DNA]</scope>
    <source>
        <strain evidence="8">ATCC 33386 / NCTC 11300</strain>
    </source>
</reference>
<evidence type="ECO:0000313" key="7">
    <source>
        <dbReference type="EMBL" id="ACZ07081.1"/>
    </source>
</evidence>
<sequence length="135" mass="15691">MLEYFSKDIIKMLKIAIVITVIVLLAGVILQIKALYFACFLGCLVSVFNIISLYRDCQRIMYFPDKIKTKVYSQFFRRFVIYGIVLFIVGYITQKYKFGKLELNMLFCGLGLLNFKISLYLSVMFKSKKIGDDTV</sequence>
<keyword evidence="3 6" id="KW-0812">Transmembrane</keyword>
<evidence type="ECO:0000256" key="2">
    <source>
        <dbReference type="ARBA" id="ARBA00022475"/>
    </source>
</evidence>
<dbReference type="TCDB" id="1.A.77.3.30">
    <property type="family name" value="the mg(2+)/ca(2+) uniporter (mcu) family"/>
</dbReference>
<reference evidence="8" key="1">
    <citation type="submission" date="2009-09" db="EMBL/GenBank/DDBJ databases">
        <title>The complete chromosome of Sebaldella termitidis ATCC 33386.</title>
        <authorList>
            <consortium name="US DOE Joint Genome Institute (JGI-PGF)"/>
            <person name="Lucas S."/>
            <person name="Copeland A."/>
            <person name="Lapidus A."/>
            <person name="Glavina del Rio T."/>
            <person name="Dalin E."/>
            <person name="Tice H."/>
            <person name="Bruce D."/>
            <person name="Goodwin L."/>
            <person name="Pitluck S."/>
            <person name="Kyrpides N."/>
            <person name="Mavromatis K."/>
            <person name="Ivanova N."/>
            <person name="Mikhailova N."/>
            <person name="Sims D."/>
            <person name="Meincke L."/>
            <person name="Brettin T."/>
            <person name="Detter J.C."/>
            <person name="Han C."/>
            <person name="Larimer F."/>
            <person name="Land M."/>
            <person name="Hauser L."/>
            <person name="Markowitz V."/>
            <person name="Cheng J.F."/>
            <person name="Hugenholtz P."/>
            <person name="Woyke T."/>
            <person name="Wu D."/>
            <person name="Eisen J.A."/>
        </authorList>
    </citation>
    <scope>NUCLEOTIDE SEQUENCE [LARGE SCALE GENOMIC DNA]</scope>
    <source>
        <strain evidence="8">ATCC 33386 / NCTC 11300</strain>
    </source>
</reference>
<comment type="subcellular location">
    <subcellularLocation>
        <location evidence="1">Cell membrane</location>
        <topology evidence="1">Multi-pass membrane protein</topology>
    </subcellularLocation>
</comment>
<keyword evidence="4 6" id="KW-1133">Transmembrane helix</keyword>
<accession>D1AKR5</accession>
<evidence type="ECO:0000256" key="4">
    <source>
        <dbReference type="ARBA" id="ARBA00022989"/>
    </source>
</evidence>
<dbReference type="STRING" id="526218.Sterm_0196"/>
<dbReference type="AlphaFoldDB" id="D1AKR5"/>
<evidence type="ECO:0000256" key="6">
    <source>
        <dbReference type="SAM" id="Phobius"/>
    </source>
</evidence>
<name>D1AKR5_SEBTE</name>
<dbReference type="HOGENOM" id="CLU_1884328_0_0_0"/>
<proteinExistence type="predicted"/>
<feature type="transmembrane region" description="Helical" evidence="6">
    <location>
        <begin position="35"/>
        <end position="54"/>
    </location>
</feature>
<keyword evidence="2" id="KW-1003">Cell membrane</keyword>
<protein>
    <submittedName>
        <fullName evidence="7">ATP synthase I</fullName>
    </submittedName>
</protein>
<dbReference type="eggNOG" id="ENOG502ZN2H">
    <property type="taxonomic scope" value="Bacteria"/>
</dbReference>
<organism evidence="7 8">
    <name type="scientific">Sebaldella termitidis (strain ATCC 33386 / NCTC 11300)</name>
    <dbReference type="NCBI Taxonomy" id="526218"/>
    <lineage>
        <taxon>Bacteria</taxon>
        <taxon>Fusobacteriati</taxon>
        <taxon>Fusobacteriota</taxon>
        <taxon>Fusobacteriia</taxon>
        <taxon>Fusobacteriales</taxon>
        <taxon>Leptotrichiaceae</taxon>
        <taxon>Sebaldella</taxon>
    </lineage>
</organism>
<dbReference type="RefSeq" id="WP_012859680.1">
    <property type="nucleotide sequence ID" value="NC_013517.1"/>
</dbReference>
<dbReference type="Pfam" id="PF03899">
    <property type="entry name" value="ATP-synt_I"/>
    <property type="match status" value="1"/>
</dbReference>
<evidence type="ECO:0000256" key="1">
    <source>
        <dbReference type="ARBA" id="ARBA00004651"/>
    </source>
</evidence>